<feature type="domain" description="ABC transmembrane type-1" evidence="10">
    <location>
        <begin position="57"/>
        <end position="260"/>
    </location>
</feature>
<feature type="transmembrane region" description="Helical" evidence="9">
    <location>
        <begin position="129"/>
        <end position="153"/>
    </location>
</feature>
<sequence>MQLLQTKKVKWTLLVVTWTFIFIILILPLILVVSQAFAHGWRAYLTTVSSLVTLQAINLTVAATLISIGFNLVFGVSAAWLIAFYDFPGKRLLNALIDLPFSVSPVIAGLIFILTFGRGGWLAPLFDAIHIQIVFAPPAIFLTTIFVTFPFVAREVIPVLEAKGREEEQTAALLGANLSQIMRQITFPAIKTPLATGLVLATARALGEFGAVAVVSGNIRGKTLTLSLLVQTLYNDFKFNDAFAVATILLATTVLVVTLKRRVLRRQTGKV</sequence>
<keyword evidence="3" id="KW-0813">Transport</keyword>
<gene>
    <name evidence="11" type="ORF">A11Y_21948</name>
</gene>
<dbReference type="RefSeq" id="WP_003677944.1">
    <property type="nucleotide sequence ID" value="NZ_AKFP01000016.1"/>
</dbReference>
<dbReference type="GO" id="GO:0005886">
    <property type="term" value="C:plasma membrane"/>
    <property type="evidence" value="ECO:0007669"/>
    <property type="project" value="TreeGrafter"/>
</dbReference>
<dbReference type="Proteomes" id="UP000007271">
    <property type="component" value="Unassembled WGS sequence"/>
</dbReference>
<comment type="subcellular location">
    <subcellularLocation>
        <location evidence="1">Membrane</location>
        <topology evidence="1">Multi-pass membrane protein</topology>
    </subcellularLocation>
</comment>
<dbReference type="PANTHER" id="PTHR30406:SF1">
    <property type="entry name" value="SULFATE TRANSPORT SYSTEM PERMEASE PROTEIN CYSW"/>
    <property type="match status" value="1"/>
</dbReference>
<dbReference type="InterPro" id="IPR005667">
    <property type="entry name" value="Sulph_transpt2"/>
</dbReference>
<dbReference type="EMBL" id="AKFP01000016">
    <property type="protein sequence ID" value="EJN56187.1"/>
    <property type="molecule type" value="Genomic_DNA"/>
</dbReference>
<feature type="transmembrane region" description="Helical" evidence="9">
    <location>
        <begin position="12"/>
        <end position="37"/>
    </location>
</feature>
<proteinExistence type="predicted"/>
<feature type="transmembrane region" description="Helical" evidence="9">
    <location>
        <begin position="192"/>
        <end position="219"/>
    </location>
</feature>
<comment type="caution">
    <text evidence="11">The sequence shown here is derived from an EMBL/GenBank/DDBJ whole genome shotgun (WGS) entry which is preliminary data.</text>
</comment>
<comment type="subunit">
    <text evidence="2">The complex is composed of two ATP-binding proteins (CysA), two transmembrane proteins (CysT and CysW) and a solute-binding protein (CysP).</text>
</comment>
<evidence type="ECO:0000256" key="5">
    <source>
        <dbReference type="ARBA" id="ARBA00022989"/>
    </source>
</evidence>
<dbReference type="Pfam" id="PF00528">
    <property type="entry name" value="BPD_transp_1"/>
    <property type="match status" value="1"/>
</dbReference>
<evidence type="ECO:0000256" key="4">
    <source>
        <dbReference type="ARBA" id="ARBA00022692"/>
    </source>
</evidence>
<dbReference type="AlphaFoldDB" id="J3JC13"/>
<dbReference type="InterPro" id="IPR000515">
    <property type="entry name" value="MetI-like"/>
</dbReference>
<dbReference type="GO" id="GO:0015419">
    <property type="term" value="F:ABC-type sulfate transporter activity"/>
    <property type="evidence" value="ECO:0007669"/>
    <property type="project" value="InterPro"/>
</dbReference>
<feature type="transmembrane region" description="Helical" evidence="9">
    <location>
        <begin position="95"/>
        <end position="117"/>
    </location>
</feature>
<evidence type="ECO:0000259" key="10">
    <source>
        <dbReference type="PROSITE" id="PS50928"/>
    </source>
</evidence>
<dbReference type="InterPro" id="IPR035906">
    <property type="entry name" value="MetI-like_sf"/>
</dbReference>
<dbReference type="PANTHER" id="PTHR30406">
    <property type="entry name" value="SULFATE TRANSPORT SYSTEM PERMEASE PROTEIN"/>
    <property type="match status" value="1"/>
</dbReference>
<evidence type="ECO:0000313" key="11">
    <source>
        <dbReference type="EMBL" id="EJN56187.1"/>
    </source>
</evidence>
<evidence type="ECO:0000256" key="6">
    <source>
        <dbReference type="ARBA" id="ARBA00023032"/>
    </source>
</evidence>
<reference evidence="11 12" key="1">
    <citation type="submission" date="2012-05" db="EMBL/GenBank/DDBJ databases">
        <title>Complete Genome Sequence of Lactobacillus coryniformis CECT5711.</title>
        <authorList>
            <person name="Rodriguez J.M."/>
        </authorList>
    </citation>
    <scope>NUCLEOTIDE SEQUENCE [LARGE SCALE GENOMIC DNA]</scope>
    <source>
        <strain evidence="12">CECT5711</strain>
    </source>
</reference>
<evidence type="ECO:0000256" key="7">
    <source>
        <dbReference type="ARBA" id="ARBA00023136"/>
    </source>
</evidence>
<dbReference type="Gene3D" id="1.10.3720.10">
    <property type="entry name" value="MetI-like"/>
    <property type="match status" value="1"/>
</dbReference>
<feature type="transmembrane region" description="Helical" evidence="9">
    <location>
        <begin position="239"/>
        <end position="259"/>
    </location>
</feature>
<dbReference type="STRING" id="1185325.A11Y_21948"/>
<dbReference type="PROSITE" id="PS50928">
    <property type="entry name" value="ABC_TM1"/>
    <property type="match status" value="1"/>
</dbReference>
<dbReference type="CDD" id="cd06261">
    <property type="entry name" value="TM_PBP2"/>
    <property type="match status" value="1"/>
</dbReference>
<evidence type="ECO:0000256" key="8">
    <source>
        <dbReference type="ARBA" id="ARBA00025323"/>
    </source>
</evidence>
<dbReference type="SUPFAM" id="SSF161098">
    <property type="entry name" value="MetI-like"/>
    <property type="match status" value="1"/>
</dbReference>
<feature type="transmembrane region" description="Helical" evidence="9">
    <location>
        <begin position="57"/>
        <end position="83"/>
    </location>
</feature>
<keyword evidence="4 9" id="KW-0812">Transmembrane</keyword>
<keyword evidence="5 9" id="KW-1133">Transmembrane helix</keyword>
<evidence type="ECO:0000313" key="12">
    <source>
        <dbReference type="Proteomes" id="UP000007271"/>
    </source>
</evidence>
<accession>J3JC13</accession>
<evidence type="ECO:0000256" key="2">
    <source>
        <dbReference type="ARBA" id="ARBA00011779"/>
    </source>
</evidence>
<organism evidence="11 12">
    <name type="scientific">Loigolactobacillus coryniformis subsp. coryniformis CECT 5711</name>
    <dbReference type="NCBI Taxonomy" id="1185325"/>
    <lineage>
        <taxon>Bacteria</taxon>
        <taxon>Bacillati</taxon>
        <taxon>Bacillota</taxon>
        <taxon>Bacilli</taxon>
        <taxon>Lactobacillales</taxon>
        <taxon>Lactobacillaceae</taxon>
        <taxon>Loigolactobacillus</taxon>
    </lineage>
</organism>
<name>J3JC13_9LACO</name>
<dbReference type="PATRIC" id="fig|1185325.3.peg.926"/>
<evidence type="ECO:0000256" key="3">
    <source>
        <dbReference type="ARBA" id="ARBA00022448"/>
    </source>
</evidence>
<comment type="function">
    <text evidence="8">Part of the ABC transporter complex CysAWTP (TC 3.A.1.6.1) involved in sulfate/thiosulfate import. Probably responsible for the translocation of the substrate across the membrane.</text>
</comment>
<evidence type="ECO:0000256" key="1">
    <source>
        <dbReference type="ARBA" id="ARBA00004141"/>
    </source>
</evidence>
<protein>
    <submittedName>
        <fullName evidence="11">Putative sulfate transport system permease protein CysW</fullName>
    </submittedName>
</protein>
<keyword evidence="7 9" id="KW-0472">Membrane</keyword>
<keyword evidence="6" id="KW-0764">Sulfate transport</keyword>
<evidence type="ECO:0000256" key="9">
    <source>
        <dbReference type="SAM" id="Phobius"/>
    </source>
</evidence>
<dbReference type="NCBIfam" id="TIGR00969">
    <property type="entry name" value="3a0106s02"/>
    <property type="match status" value="1"/>
</dbReference>